<gene>
    <name evidence="3" type="ORF">Vbra_17592</name>
</gene>
<dbReference type="EMBL" id="CDMY01000646">
    <property type="protein sequence ID" value="CEM28076.1"/>
    <property type="molecule type" value="Genomic_DNA"/>
</dbReference>
<feature type="chain" id="PRO_5005189907" evidence="2">
    <location>
        <begin position="21"/>
        <end position="271"/>
    </location>
</feature>
<name>A0A0G4GEX7_VITBC</name>
<dbReference type="AlphaFoldDB" id="A0A0G4GEX7"/>
<organism evidence="3 4">
    <name type="scientific">Vitrella brassicaformis (strain CCMP3155)</name>
    <dbReference type="NCBI Taxonomy" id="1169540"/>
    <lineage>
        <taxon>Eukaryota</taxon>
        <taxon>Sar</taxon>
        <taxon>Alveolata</taxon>
        <taxon>Colpodellida</taxon>
        <taxon>Vitrellaceae</taxon>
        <taxon>Vitrella</taxon>
    </lineage>
</organism>
<keyword evidence="4" id="KW-1185">Reference proteome</keyword>
<evidence type="ECO:0000256" key="1">
    <source>
        <dbReference type="SAM" id="MobiDB-lite"/>
    </source>
</evidence>
<evidence type="ECO:0000256" key="2">
    <source>
        <dbReference type="SAM" id="SignalP"/>
    </source>
</evidence>
<feature type="signal peptide" evidence="2">
    <location>
        <begin position="1"/>
        <end position="20"/>
    </location>
</feature>
<dbReference type="InParanoid" id="A0A0G4GEX7"/>
<reference evidence="3 4" key="1">
    <citation type="submission" date="2014-11" db="EMBL/GenBank/DDBJ databases">
        <authorList>
            <person name="Zhu J."/>
            <person name="Qi W."/>
            <person name="Song R."/>
        </authorList>
    </citation>
    <scope>NUCLEOTIDE SEQUENCE [LARGE SCALE GENOMIC DNA]</scope>
</reference>
<keyword evidence="2" id="KW-0732">Signal</keyword>
<proteinExistence type="predicted"/>
<evidence type="ECO:0000313" key="3">
    <source>
        <dbReference type="EMBL" id="CEM28076.1"/>
    </source>
</evidence>
<dbReference type="PhylomeDB" id="A0A0G4GEX7"/>
<feature type="region of interest" description="Disordered" evidence="1">
    <location>
        <begin position="139"/>
        <end position="158"/>
    </location>
</feature>
<dbReference type="VEuPathDB" id="CryptoDB:Vbra_17592"/>
<sequence length="271" mass="29259">MTRAVSLICALLAFHSVVDGHVRRQLQSEEAAQPFSVDDSGIIRTSDNLRTVVRTAPHLHHLDLSSLLTLNFNGVSQLETLHLMFDDENESEFIGRIDAVVRSIKDAEAEIYLAGGFKATMGTDGLVLYDPAGKEMKRMTRTPASGQNDTDTDEGDTRRMQGAFFGPGSSFDSAFGGPGPAIYGDHQLDGCPAMGCGSVRVGLGARTRGRNENCELQTGVEGGYDPCQTPAVNTANFANPVRDSMLGIDPVDCNYFMHMGCSFEQRNGWGS</sequence>
<accession>A0A0G4GEX7</accession>
<evidence type="ECO:0000313" key="4">
    <source>
        <dbReference type="Proteomes" id="UP000041254"/>
    </source>
</evidence>
<protein>
    <submittedName>
        <fullName evidence="3">Uncharacterized protein</fullName>
    </submittedName>
</protein>
<dbReference type="Proteomes" id="UP000041254">
    <property type="component" value="Unassembled WGS sequence"/>
</dbReference>